<dbReference type="AlphaFoldDB" id="A0ABD6B3I5"/>
<keyword evidence="1" id="KW-0812">Transmembrane</keyword>
<keyword evidence="3" id="KW-1185">Reference proteome</keyword>
<accession>A0ABD6B3I5</accession>
<keyword evidence="1" id="KW-0472">Membrane</keyword>
<name>A0ABD6B3I5_9EURY</name>
<gene>
    <name evidence="2" type="ORF">ACFR9S_02845</name>
</gene>
<comment type="caution">
    <text evidence="2">The sequence shown here is derived from an EMBL/GenBank/DDBJ whole genome shotgun (WGS) entry which is preliminary data.</text>
</comment>
<evidence type="ECO:0000313" key="2">
    <source>
        <dbReference type="EMBL" id="MFD1525240.1"/>
    </source>
</evidence>
<evidence type="ECO:0000256" key="1">
    <source>
        <dbReference type="SAM" id="Phobius"/>
    </source>
</evidence>
<feature type="transmembrane region" description="Helical" evidence="1">
    <location>
        <begin position="27"/>
        <end position="49"/>
    </location>
</feature>
<sequence>MDDDSRGALSPFFPSETPALRGRGRRWVAILLAALLLVGSLVGFLTAFLPA</sequence>
<keyword evidence="1" id="KW-1133">Transmembrane helix</keyword>
<reference evidence="2 3" key="1">
    <citation type="journal article" date="2019" name="Int. J. Syst. Evol. Microbiol.">
        <title>The Global Catalogue of Microorganisms (GCM) 10K type strain sequencing project: providing services to taxonomists for standard genome sequencing and annotation.</title>
        <authorList>
            <consortium name="The Broad Institute Genomics Platform"/>
            <consortium name="The Broad Institute Genome Sequencing Center for Infectious Disease"/>
            <person name="Wu L."/>
            <person name="Ma J."/>
        </authorList>
    </citation>
    <scope>NUCLEOTIDE SEQUENCE [LARGE SCALE GENOMIC DNA]</scope>
    <source>
        <strain evidence="2 3">CGMCC 1.12285</strain>
    </source>
</reference>
<proteinExistence type="predicted"/>
<dbReference type="Proteomes" id="UP001597111">
    <property type="component" value="Unassembled WGS sequence"/>
</dbReference>
<organism evidence="2 3">
    <name type="scientific">Halolamina salina</name>
    <dbReference type="NCBI Taxonomy" id="1220023"/>
    <lineage>
        <taxon>Archaea</taxon>
        <taxon>Methanobacteriati</taxon>
        <taxon>Methanobacteriota</taxon>
        <taxon>Stenosarchaea group</taxon>
        <taxon>Halobacteria</taxon>
        <taxon>Halobacteriales</taxon>
        <taxon>Haloferacaceae</taxon>
    </lineage>
</organism>
<protein>
    <submittedName>
        <fullName evidence="2">Uncharacterized protein</fullName>
    </submittedName>
</protein>
<dbReference type="RefSeq" id="WP_379731160.1">
    <property type="nucleotide sequence ID" value="NZ_JBHSWZ010000058.1"/>
</dbReference>
<dbReference type="EMBL" id="JBHUDH010000022">
    <property type="protein sequence ID" value="MFD1525240.1"/>
    <property type="molecule type" value="Genomic_DNA"/>
</dbReference>
<evidence type="ECO:0000313" key="3">
    <source>
        <dbReference type="Proteomes" id="UP001597111"/>
    </source>
</evidence>